<dbReference type="GO" id="GO:0071897">
    <property type="term" value="P:DNA biosynthetic process"/>
    <property type="evidence" value="ECO:0007669"/>
    <property type="project" value="InterPro"/>
</dbReference>
<evidence type="ECO:0000256" key="6">
    <source>
        <dbReference type="ARBA" id="ARBA00022741"/>
    </source>
</evidence>
<dbReference type="GO" id="GO:0003910">
    <property type="term" value="F:DNA ligase (ATP) activity"/>
    <property type="evidence" value="ECO:0007669"/>
    <property type="project" value="UniProtKB-EC"/>
</dbReference>
<accession>A0A0P4VZ05</accession>
<dbReference type="FunFam" id="3.30.470.30:FF:000016">
    <property type="entry name" value="DNA ligase"/>
    <property type="match status" value="1"/>
</dbReference>
<dbReference type="Pfam" id="PF04675">
    <property type="entry name" value="DNA_ligase_A_N"/>
    <property type="match status" value="1"/>
</dbReference>
<feature type="compositionally biased region" description="Polar residues" evidence="17">
    <location>
        <begin position="100"/>
        <end position="110"/>
    </location>
</feature>
<keyword evidence="4" id="KW-0132">Cell division</keyword>
<dbReference type="Gene3D" id="3.30.1490.70">
    <property type="match status" value="1"/>
</dbReference>
<evidence type="ECO:0000259" key="18">
    <source>
        <dbReference type="PROSITE" id="PS50160"/>
    </source>
</evidence>
<keyword evidence="12" id="KW-0131">Cell cycle</keyword>
<dbReference type="GO" id="GO:0003677">
    <property type="term" value="F:DNA binding"/>
    <property type="evidence" value="ECO:0007669"/>
    <property type="project" value="InterPro"/>
</dbReference>
<dbReference type="Pfam" id="PF01068">
    <property type="entry name" value="DNA_ligase_A_M"/>
    <property type="match status" value="1"/>
</dbReference>
<keyword evidence="10 15" id="KW-0234">DNA repair</keyword>
<evidence type="ECO:0000256" key="12">
    <source>
        <dbReference type="ARBA" id="ARBA00023306"/>
    </source>
</evidence>
<keyword evidence="5" id="KW-0235">DNA replication</keyword>
<evidence type="ECO:0000256" key="15">
    <source>
        <dbReference type="RuleBase" id="RU000617"/>
    </source>
</evidence>
<evidence type="ECO:0000256" key="5">
    <source>
        <dbReference type="ARBA" id="ARBA00022705"/>
    </source>
</evidence>
<evidence type="ECO:0000256" key="13">
    <source>
        <dbReference type="ARBA" id="ARBA00034003"/>
    </source>
</evidence>
<dbReference type="PROSITE" id="PS00333">
    <property type="entry name" value="DNA_LIGASE_A2"/>
    <property type="match status" value="1"/>
</dbReference>
<keyword evidence="7 15" id="KW-0227">DNA damage</keyword>
<dbReference type="EMBL" id="GDKW01000754">
    <property type="protein sequence ID" value="JAI55841.1"/>
    <property type="molecule type" value="mRNA"/>
</dbReference>
<dbReference type="InterPro" id="IPR000977">
    <property type="entry name" value="DNA_ligase_ATP-dep"/>
</dbReference>
<keyword evidence="6 15" id="KW-0547">Nucleotide-binding</keyword>
<evidence type="ECO:0000256" key="8">
    <source>
        <dbReference type="ARBA" id="ARBA00022840"/>
    </source>
</evidence>
<feature type="compositionally biased region" description="Basic and acidic residues" evidence="17">
    <location>
        <begin position="17"/>
        <end position="26"/>
    </location>
</feature>
<evidence type="ECO:0000256" key="7">
    <source>
        <dbReference type="ARBA" id="ARBA00022763"/>
    </source>
</evidence>
<dbReference type="AlphaFoldDB" id="A0A0P4VZ05"/>
<keyword evidence="3 15" id="KW-0436">Ligase</keyword>
<keyword evidence="9 15" id="KW-0233">DNA recombination</keyword>
<feature type="compositionally biased region" description="Basic and acidic residues" evidence="17">
    <location>
        <begin position="119"/>
        <end position="167"/>
    </location>
</feature>
<dbReference type="EC" id="6.5.1.1" evidence="15"/>
<dbReference type="InterPro" id="IPR016059">
    <property type="entry name" value="DNA_ligase_ATP-dep_CS"/>
</dbReference>
<evidence type="ECO:0000256" key="16">
    <source>
        <dbReference type="RuleBase" id="RU004196"/>
    </source>
</evidence>
<dbReference type="InterPro" id="IPR012308">
    <property type="entry name" value="DNA_ligase_ATP-dep_N"/>
</dbReference>
<dbReference type="CDD" id="cd07969">
    <property type="entry name" value="OBF_DNA_ligase_I"/>
    <property type="match status" value="1"/>
</dbReference>
<dbReference type="GO" id="GO:0051301">
    <property type="term" value="P:cell division"/>
    <property type="evidence" value="ECO:0007669"/>
    <property type="project" value="UniProtKB-KW"/>
</dbReference>
<dbReference type="GO" id="GO:1903461">
    <property type="term" value="P:Okazaki fragment processing involved in mitotic DNA replication"/>
    <property type="evidence" value="ECO:0007669"/>
    <property type="project" value="TreeGrafter"/>
</dbReference>
<reference evidence="19" key="1">
    <citation type="journal article" date="2016" name="PLoS Negl. Trop. Dis.">
        <title>A Deep Insight into the Sialome of Rhodnius neglectus, a Vector of Chagas Disease.</title>
        <authorList>
            <person name="Santiago P.B."/>
            <person name="Assumpcao T.C."/>
            <person name="Araujo C.N."/>
            <person name="Bastos I.M."/>
            <person name="Neves D."/>
            <person name="Silva I.G."/>
            <person name="Charneau S."/>
            <person name="Queiroz R.M."/>
            <person name="Raiol T."/>
            <person name="Oliveira J.V."/>
            <person name="Sousa M.V."/>
            <person name="Calvo E."/>
            <person name="Ribeiro J.M."/>
            <person name="Santana J.M."/>
        </authorList>
    </citation>
    <scope>NUCLEOTIDE SEQUENCE</scope>
    <source>
        <tissue evidence="19">Salivary glands</tissue>
    </source>
</reference>
<evidence type="ECO:0000256" key="11">
    <source>
        <dbReference type="ARBA" id="ARBA00023242"/>
    </source>
</evidence>
<comment type="catalytic activity">
    <reaction evidence="13 15">
        <text>ATP + (deoxyribonucleotide)n-3'-hydroxyl + 5'-phospho-(deoxyribonucleotide)m = (deoxyribonucleotide)n+m + AMP + diphosphate.</text>
        <dbReference type="EC" id="6.5.1.1"/>
    </reaction>
</comment>
<dbReference type="GO" id="GO:0005739">
    <property type="term" value="C:mitochondrion"/>
    <property type="evidence" value="ECO:0007669"/>
    <property type="project" value="TreeGrafter"/>
</dbReference>
<dbReference type="InterPro" id="IPR036599">
    <property type="entry name" value="DNA_ligase_N_sf"/>
</dbReference>
<evidence type="ECO:0000256" key="10">
    <source>
        <dbReference type="ARBA" id="ARBA00023204"/>
    </source>
</evidence>
<feature type="compositionally biased region" description="Polar residues" evidence="17">
    <location>
        <begin position="1"/>
        <end position="16"/>
    </location>
</feature>
<dbReference type="PROSITE" id="PS50160">
    <property type="entry name" value="DNA_LIGASE_A3"/>
    <property type="match status" value="1"/>
</dbReference>
<evidence type="ECO:0000256" key="17">
    <source>
        <dbReference type="SAM" id="MobiDB-lite"/>
    </source>
</evidence>
<evidence type="ECO:0000256" key="2">
    <source>
        <dbReference type="ARBA" id="ARBA00007572"/>
    </source>
</evidence>
<keyword evidence="11" id="KW-0539">Nucleus</keyword>
<dbReference type="FunFam" id="1.10.3260.10:FF:000001">
    <property type="entry name" value="DNA ligase"/>
    <property type="match status" value="1"/>
</dbReference>
<evidence type="ECO:0000256" key="1">
    <source>
        <dbReference type="ARBA" id="ARBA00004123"/>
    </source>
</evidence>
<dbReference type="Gene3D" id="1.10.3260.10">
    <property type="entry name" value="DNA ligase, ATP-dependent, N-terminal domain"/>
    <property type="match status" value="1"/>
</dbReference>
<feature type="region of interest" description="Disordered" evidence="17">
    <location>
        <begin position="1"/>
        <end position="179"/>
    </location>
</feature>
<dbReference type="GO" id="GO:0006310">
    <property type="term" value="P:DNA recombination"/>
    <property type="evidence" value="ECO:0007669"/>
    <property type="project" value="UniProtKB-KW"/>
</dbReference>
<dbReference type="Gene3D" id="3.30.470.30">
    <property type="entry name" value="DNA ligase/mRNA capping enzyme"/>
    <property type="match status" value="1"/>
</dbReference>
<dbReference type="NCBIfam" id="TIGR00574">
    <property type="entry name" value="dnl1"/>
    <property type="match status" value="1"/>
</dbReference>
<dbReference type="PANTHER" id="PTHR45674">
    <property type="entry name" value="DNA LIGASE 1/3 FAMILY MEMBER"/>
    <property type="match status" value="1"/>
</dbReference>
<dbReference type="Gene3D" id="2.40.50.140">
    <property type="entry name" value="Nucleic acid-binding proteins"/>
    <property type="match status" value="1"/>
</dbReference>
<dbReference type="CDD" id="cd07900">
    <property type="entry name" value="Adenylation_DNA_ligase_I_Euk"/>
    <property type="match status" value="1"/>
</dbReference>
<evidence type="ECO:0000256" key="14">
    <source>
        <dbReference type="ARBA" id="ARBA00054532"/>
    </source>
</evidence>
<comment type="similarity">
    <text evidence="2 16">Belongs to the ATP-dependent DNA ligase family.</text>
</comment>
<evidence type="ECO:0000313" key="19">
    <source>
        <dbReference type="EMBL" id="JAI55841.1"/>
    </source>
</evidence>
<feature type="compositionally biased region" description="Polar residues" evidence="17">
    <location>
        <begin position="27"/>
        <end position="46"/>
    </location>
</feature>
<dbReference type="PANTHER" id="PTHR45674:SF4">
    <property type="entry name" value="DNA LIGASE 1"/>
    <property type="match status" value="1"/>
</dbReference>
<dbReference type="InterPro" id="IPR012310">
    <property type="entry name" value="DNA_ligase_ATP-dep_cent"/>
</dbReference>
<dbReference type="GO" id="GO:0005524">
    <property type="term" value="F:ATP binding"/>
    <property type="evidence" value="ECO:0007669"/>
    <property type="project" value="UniProtKB-KW"/>
</dbReference>
<dbReference type="SUPFAM" id="SSF117018">
    <property type="entry name" value="ATP-dependent DNA ligase DNA-binding domain"/>
    <property type="match status" value="1"/>
</dbReference>
<dbReference type="InterPro" id="IPR012340">
    <property type="entry name" value="NA-bd_OB-fold"/>
</dbReference>
<comment type="function">
    <text evidence="14">DNA ligase that seals nicks in double-stranded DNA during DNA replication, DNA recombination and DNA repair.</text>
</comment>
<evidence type="ECO:0000256" key="4">
    <source>
        <dbReference type="ARBA" id="ARBA00022618"/>
    </source>
</evidence>
<evidence type="ECO:0000256" key="3">
    <source>
        <dbReference type="ARBA" id="ARBA00022598"/>
    </source>
</evidence>
<feature type="domain" description="ATP-dependent DNA ligase family profile" evidence="18">
    <location>
        <begin position="552"/>
        <end position="688"/>
    </location>
</feature>
<evidence type="ECO:0000256" key="9">
    <source>
        <dbReference type="ARBA" id="ARBA00023172"/>
    </source>
</evidence>
<dbReference type="FunFam" id="2.40.50.140:FF:000062">
    <property type="entry name" value="DNA ligase"/>
    <property type="match status" value="1"/>
</dbReference>
<dbReference type="Pfam" id="PF04679">
    <property type="entry name" value="DNA_ligase_A_C"/>
    <property type="match status" value="1"/>
</dbReference>
<sequence>MSQRDITSYFSRVNNKASKENKKTPDSDNTGNEVFSPTKSFASSPIRTYPGKKKRGRKILSDSEEEDAQNVNPPKKLSKALEINSDGSEIVQKVDGEKSPTLNKQKSVGKQNDAEADDNEKNKRERNEGNDDSPLKKTEDGVPEKGKDKKQDIKDTNAEDTSRKIDSSDYDPSRSNYHPIKDACWKRGEKVPYMALSRTLEKIEEISSRLKIIEILSNYFRSVILLSDRDLLASVYLCLNKIAPAYEGIELGIAETFLMKAIAQSTGRTLSQIKSDAAELGDLGLVAEQSKCSQRILYTPAALTVSGVFSRLKEIAKLTGHDSQNKKVNEIQRMFVACKGPEARYLIRSLAGKLRIGLAEQSVLQALAQACVLSPPCQDYPPEVINSSKGVSADKFKAHLDEHALILKTTYCECPNYDMIIGVLLKHGLKALPEHCKLVPGIPLKPMLAHPTKGVHEVLHRFEGHKFTCEWKYDGERAQIHMAEDGKISIYSRNQENNTSKYPDIISRLNSAIKGDVKSCILDTEAVAWDLENKKIRPFQVLTTRKRKDANESEIKVQVCVFMFDLLYLNGQSLVKEPFIKRRSLLKEYFKEVEGQWSFATSLDTSKMEEVQEFLEESVKGNCEGLMVKTLEEDATYEIAKRSRNWLKLKKDYVDGCGDSIDVVVIGGYLGKGKRTGLYGGFLLACYDPDNEEYQSLCKIGTGFSDEELQKHSTFFKEHVIETPKTYYRYDSSHEPDHWFNPAQVWEIKCADLSLSPVHRAALGIVDPEKGISLRFPRFIRIREDKSVEDATSSQQIADMYNSQDQIKNQQGETTNVNNEDFY</sequence>
<dbReference type="InterPro" id="IPR050191">
    <property type="entry name" value="ATP-dep_DNA_ligase"/>
</dbReference>
<dbReference type="InterPro" id="IPR012309">
    <property type="entry name" value="DNA_ligase_ATP-dep_C"/>
</dbReference>
<dbReference type="PROSITE" id="PS00697">
    <property type="entry name" value="DNA_LIGASE_A1"/>
    <property type="match status" value="1"/>
</dbReference>
<dbReference type="GO" id="GO:0006281">
    <property type="term" value="P:DNA repair"/>
    <property type="evidence" value="ECO:0007669"/>
    <property type="project" value="UniProtKB-KW"/>
</dbReference>
<keyword evidence="8 15" id="KW-0067">ATP-binding</keyword>
<dbReference type="GO" id="GO:0005634">
    <property type="term" value="C:nucleus"/>
    <property type="evidence" value="ECO:0007669"/>
    <property type="project" value="UniProtKB-SubCell"/>
</dbReference>
<organism evidence="19">
    <name type="scientific">Rhodnius neglectus</name>
    <dbReference type="NCBI Taxonomy" id="72488"/>
    <lineage>
        <taxon>Eukaryota</taxon>
        <taxon>Metazoa</taxon>
        <taxon>Ecdysozoa</taxon>
        <taxon>Arthropoda</taxon>
        <taxon>Hexapoda</taxon>
        <taxon>Insecta</taxon>
        <taxon>Pterygota</taxon>
        <taxon>Neoptera</taxon>
        <taxon>Paraneoptera</taxon>
        <taxon>Hemiptera</taxon>
        <taxon>Heteroptera</taxon>
        <taxon>Panheteroptera</taxon>
        <taxon>Cimicomorpha</taxon>
        <taxon>Reduviidae</taxon>
        <taxon>Triatominae</taxon>
        <taxon>Rhodnius</taxon>
    </lineage>
</organism>
<dbReference type="SUPFAM" id="SSF56091">
    <property type="entry name" value="DNA ligase/mRNA capping enzyme, catalytic domain"/>
    <property type="match status" value="1"/>
</dbReference>
<protein>
    <recommendedName>
        <fullName evidence="15">DNA ligase</fullName>
        <ecNumber evidence="15">6.5.1.1</ecNumber>
    </recommendedName>
</protein>
<proteinExistence type="evidence at transcript level"/>
<comment type="subcellular location">
    <subcellularLocation>
        <location evidence="1">Nucleus</location>
    </subcellularLocation>
</comment>
<dbReference type="SUPFAM" id="SSF50249">
    <property type="entry name" value="Nucleic acid-binding proteins"/>
    <property type="match status" value="1"/>
</dbReference>
<name>A0A0P4VZ05_9HEMI</name>